<dbReference type="RefSeq" id="WP_114242476.1">
    <property type="nucleotide sequence ID" value="NZ_CP027306.1"/>
</dbReference>
<dbReference type="EMBL" id="CP027306">
    <property type="protein sequence ID" value="AXE75806.1"/>
    <property type="molecule type" value="Genomic_DNA"/>
</dbReference>
<gene>
    <name evidence="3" type="ORF">C5746_01025</name>
    <name evidence="4" type="ORF">C5746_42210</name>
</gene>
<evidence type="ECO:0000313" key="4">
    <source>
        <dbReference type="EMBL" id="AXE82360.1"/>
    </source>
</evidence>
<organism evidence="4 5">
    <name type="scientific">Streptomyces atratus</name>
    <dbReference type="NCBI Taxonomy" id="1893"/>
    <lineage>
        <taxon>Bacteria</taxon>
        <taxon>Bacillati</taxon>
        <taxon>Actinomycetota</taxon>
        <taxon>Actinomycetes</taxon>
        <taxon>Kitasatosporales</taxon>
        <taxon>Streptomycetaceae</taxon>
        <taxon>Streptomyces</taxon>
    </lineage>
</organism>
<dbReference type="GO" id="GO:0000287">
    <property type="term" value="F:magnesium ion binding"/>
    <property type="evidence" value="ECO:0007669"/>
    <property type="project" value="InterPro"/>
</dbReference>
<dbReference type="KEGG" id="sata:C5746_01025"/>
<dbReference type="Proteomes" id="UP000252698">
    <property type="component" value="Chromosome"/>
</dbReference>
<dbReference type="KEGG" id="sata:C5746_42210"/>
<reference evidence="4 5" key="1">
    <citation type="journal article" date="2018" name="Front. Microbiol.">
        <title>Genome Sequencing of Streptomyces atratus SCSIOZH16 and Activation Production of Nocardamine via Metabolic Engineering.</title>
        <authorList>
            <person name="Li Y."/>
            <person name="Zhang C."/>
            <person name="Liu C."/>
            <person name="Ju J."/>
            <person name="Ma J."/>
        </authorList>
    </citation>
    <scope>NUCLEOTIDE SEQUENCE [LARGE SCALE GENOMIC DNA]</scope>
    <source>
        <strain evidence="4 5">SCSIO_ZH16</strain>
    </source>
</reference>
<dbReference type="SUPFAM" id="SSF56214">
    <property type="entry name" value="4'-phosphopantetheinyl transferase"/>
    <property type="match status" value="1"/>
</dbReference>
<dbReference type="Gene3D" id="3.90.470.20">
    <property type="entry name" value="4'-phosphopantetheinyl transferase domain"/>
    <property type="match status" value="1"/>
</dbReference>
<name>A0A2Z5JPM4_STRAR</name>
<proteinExistence type="predicted"/>
<dbReference type="InterPro" id="IPR037143">
    <property type="entry name" value="4-PPantetheinyl_Trfase_dom_sf"/>
</dbReference>
<dbReference type="GeneID" id="95524808"/>
<dbReference type="EMBL" id="CP027306">
    <property type="protein sequence ID" value="AXE82360.1"/>
    <property type="molecule type" value="Genomic_DNA"/>
</dbReference>
<dbReference type="InterPro" id="IPR008278">
    <property type="entry name" value="4-PPantetheinyl_Trfase_dom"/>
</dbReference>
<evidence type="ECO:0000259" key="2">
    <source>
        <dbReference type="Pfam" id="PF01648"/>
    </source>
</evidence>
<protein>
    <recommendedName>
        <fullName evidence="2">4'-phosphopantetheinyl transferase domain-containing protein</fullName>
    </recommendedName>
</protein>
<evidence type="ECO:0000313" key="3">
    <source>
        <dbReference type="EMBL" id="AXE75806.1"/>
    </source>
</evidence>
<evidence type="ECO:0000256" key="1">
    <source>
        <dbReference type="ARBA" id="ARBA00022679"/>
    </source>
</evidence>
<dbReference type="GO" id="GO:0008897">
    <property type="term" value="F:holo-[acyl-carrier-protein] synthase activity"/>
    <property type="evidence" value="ECO:0007669"/>
    <property type="project" value="InterPro"/>
</dbReference>
<dbReference type="Pfam" id="PF01648">
    <property type="entry name" value="ACPS"/>
    <property type="match status" value="1"/>
</dbReference>
<feature type="domain" description="4'-phosphopantetheinyl transferase" evidence="2">
    <location>
        <begin position="12"/>
        <end position="71"/>
    </location>
</feature>
<keyword evidence="1" id="KW-0808">Transferase</keyword>
<accession>A0A2Z5JPM4</accession>
<dbReference type="AlphaFoldDB" id="A0A2Z5JPM4"/>
<evidence type="ECO:0000313" key="5">
    <source>
        <dbReference type="Proteomes" id="UP000252698"/>
    </source>
</evidence>
<sequence>MPLVITESPSRQLGVDVEPAPAEGTMAQVVPLLHPAERARVEAAEAGARAGVFAALWARKEAYLKGLGTGPGRDLAADVTRPPFF</sequence>